<dbReference type="InterPro" id="IPR006680">
    <property type="entry name" value="Amidohydro-rel"/>
</dbReference>
<gene>
    <name evidence="5" type="ORF">B0T18DRAFT_330383</name>
</gene>
<organism evidence="5 6">
    <name type="scientific">Schizothecium vesticola</name>
    <dbReference type="NCBI Taxonomy" id="314040"/>
    <lineage>
        <taxon>Eukaryota</taxon>
        <taxon>Fungi</taxon>
        <taxon>Dikarya</taxon>
        <taxon>Ascomycota</taxon>
        <taxon>Pezizomycotina</taxon>
        <taxon>Sordariomycetes</taxon>
        <taxon>Sordariomycetidae</taxon>
        <taxon>Sordariales</taxon>
        <taxon>Schizotheciaceae</taxon>
        <taxon>Schizothecium</taxon>
    </lineage>
</organism>
<dbReference type="SUPFAM" id="SSF51556">
    <property type="entry name" value="Metallo-dependent hydrolases"/>
    <property type="match status" value="1"/>
</dbReference>
<dbReference type="GO" id="GO:0016787">
    <property type="term" value="F:hydrolase activity"/>
    <property type="evidence" value="ECO:0007669"/>
    <property type="project" value="InterPro"/>
</dbReference>
<dbReference type="PANTHER" id="PTHR21240:SF31">
    <property type="entry name" value="AMIDOHYDROLASE FAMILY PROTEIN (AFU_ORTHOLOGUE AFUA_7G05840)"/>
    <property type="match status" value="1"/>
</dbReference>
<dbReference type="GO" id="GO:0019748">
    <property type="term" value="P:secondary metabolic process"/>
    <property type="evidence" value="ECO:0007669"/>
    <property type="project" value="TreeGrafter"/>
</dbReference>
<dbReference type="GO" id="GO:0016831">
    <property type="term" value="F:carboxy-lyase activity"/>
    <property type="evidence" value="ECO:0007669"/>
    <property type="project" value="UniProtKB-KW"/>
</dbReference>
<sequence>MHPTTTTRPPRGTIAIEEAVLPPSGLAWLAPSATIFNPSAGPSTFPTTPLTLALLDIHSARLAHMDAHGVEYMLLSVTSPGAQGEPDPVKAAALAREANDWLAVQVAQNPARFGAFACVSMHSARDAVDEARRAVRELGMVGIMVNDWQTVGEGKGDREGKRYYDEEEYREFWGAMEELGVPVYLHPRYPGAEELEKGTKYGERKHMLGAAVQFHLDLSMHLYAICSSGVFDEFPRLQVVVGHLGEGIPFNLWRADHWYNKPVKKKTRPSKEDYSYYFKHNVSITTSGNFSTEGLKFCIRELGVDRCLYSIDYPYDTIEEAQTWWKGIDLPADQKEAVARGNAIRLFKLPLEL</sequence>
<reference evidence="5" key="1">
    <citation type="submission" date="2023-06" db="EMBL/GenBank/DDBJ databases">
        <title>Genome-scale phylogeny and comparative genomics of the fungal order Sordariales.</title>
        <authorList>
            <consortium name="Lawrence Berkeley National Laboratory"/>
            <person name="Hensen N."/>
            <person name="Bonometti L."/>
            <person name="Westerberg I."/>
            <person name="Brannstrom I.O."/>
            <person name="Guillou S."/>
            <person name="Cros-Aarteil S."/>
            <person name="Calhoun S."/>
            <person name="Haridas S."/>
            <person name="Kuo A."/>
            <person name="Mondo S."/>
            <person name="Pangilinan J."/>
            <person name="Riley R."/>
            <person name="LaButti K."/>
            <person name="Andreopoulos B."/>
            <person name="Lipzen A."/>
            <person name="Chen C."/>
            <person name="Yanf M."/>
            <person name="Daum C."/>
            <person name="Ng V."/>
            <person name="Clum A."/>
            <person name="Steindorff A."/>
            <person name="Ohm R."/>
            <person name="Martin F."/>
            <person name="Silar P."/>
            <person name="Natvig D."/>
            <person name="Lalanne C."/>
            <person name="Gautier V."/>
            <person name="Ament-velasquez S.L."/>
            <person name="Kruys A."/>
            <person name="Hutchinson M.I."/>
            <person name="Powell A.J."/>
            <person name="Barry K."/>
            <person name="Miller A.N."/>
            <person name="Grigoriev I.V."/>
            <person name="Debuchy R."/>
            <person name="Gladieux P."/>
            <person name="Thoren M.H."/>
            <person name="Johannesson H."/>
        </authorList>
    </citation>
    <scope>NUCLEOTIDE SEQUENCE</scope>
    <source>
        <strain evidence="5">SMH3187-1</strain>
    </source>
</reference>
<feature type="domain" description="Amidohydrolase-related" evidence="4">
    <location>
        <begin position="60"/>
        <end position="349"/>
    </location>
</feature>
<dbReference type="EMBL" id="JAUKUD010000005">
    <property type="protein sequence ID" value="KAK0742657.1"/>
    <property type="molecule type" value="Genomic_DNA"/>
</dbReference>
<dbReference type="Gene3D" id="3.20.20.140">
    <property type="entry name" value="Metal-dependent hydrolases"/>
    <property type="match status" value="1"/>
</dbReference>
<comment type="similarity">
    <text evidence="3">Belongs to the metallo-dependent hydrolases superfamily.</text>
</comment>
<dbReference type="PANTHER" id="PTHR21240">
    <property type="entry name" value="2-AMINO-3-CARBOXYLMUCONATE-6-SEMIALDEHYDE DECARBOXYLASE"/>
    <property type="match status" value="1"/>
</dbReference>
<dbReference type="Proteomes" id="UP001172155">
    <property type="component" value="Unassembled WGS sequence"/>
</dbReference>
<keyword evidence="6" id="KW-1185">Reference proteome</keyword>
<comment type="caution">
    <text evidence="5">The sequence shown here is derived from an EMBL/GenBank/DDBJ whole genome shotgun (WGS) entry which is preliminary data.</text>
</comment>
<evidence type="ECO:0000313" key="5">
    <source>
        <dbReference type="EMBL" id="KAK0742657.1"/>
    </source>
</evidence>
<keyword evidence="2 3" id="KW-0456">Lyase</keyword>
<evidence type="ECO:0000259" key="4">
    <source>
        <dbReference type="Pfam" id="PF04909"/>
    </source>
</evidence>
<dbReference type="Pfam" id="PF04909">
    <property type="entry name" value="Amidohydro_2"/>
    <property type="match status" value="1"/>
</dbReference>
<evidence type="ECO:0000256" key="1">
    <source>
        <dbReference type="ARBA" id="ARBA00022793"/>
    </source>
</evidence>
<dbReference type="GO" id="GO:0005829">
    <property type="term" value="C:cytosol"/>
    <property type="evidence" value="ECO:0007669"/>
    <property type="project" value="TreeGrafter"/>
</dbReference>
<evidence type="ECO:0000256" key="2">
    <source>
        <dbReference type="ARBA" id="ARBA00023239"/>
    </source>
</evidence>
<evidence type="ECO:0000256" key="3">
    <source>
        <dbReference type="RuleBase" id="RU366045"/>
    </source>
</evidence>
<dbReference type="InterPro" id="IPR032465">
    <property type="entry name" value="ACMSD"/>
</dbReference>
<name>A0AA40ENN3_9PEZI</name>
<accession>A0AA40ENN3</accession>
<dbReference type="AlphaFoldDB" id="A0AA40ENN3"/>
<proteinExistence type="inferred from homology"/>
<keyword evidence="1 3" id="KW-0210">Decarboxylase</keyword>
<evidence type="ECO:0000313" key="6">
    <source>
        <dbReference type="Proteomes" id="UP001172155"/>
    </source>
</evidence>
<dbReference type="InterPro" id="IPR032466">
    <property type="entry name" value="Metal_Hydrolase"/>
</dbReference>
<protein>
    <recommendedName>
        <fullName evidence="4">Amidohydrolase-related domain-containing protein</fullName>
    </recommendedName>
</protein>